<evidence type="ECO:0000313" key="2">
    <source>
        <dbReference type="Proteomes" id="UP000198378"/>
    </source>
</evidence>
<evidence type="ECO:0000313" key="1">
    <source>
        <dbReference type="EMBL" id="OXB86162.1"/>
    </source>
</evidence>
<dbReference type="KEGG" id="gtm:GT3921_12485"/>
<dbReference type="Proteomes" id="UP000198378">
    <property type="component" value="Unassembled WGS sequence"/>
</dbReference>
<proteinExistence type="predicted"/>
<dbReference type="AlphaFoldDB" id="A0A226Q3F8"/>
<sequence>MVSIVTYTFYSIVSERSGIRLMDADWSDQWGWIVVQRSRRRLECVANGTILHPDVSVRFPIIRWVDSERFLLADARSDGMSHNVFLVDLYGNVQHSFCGGDGIEDIAVGKEGIWISYFDEGVFGKGVSAEGLVLFRLDGSPIFQYHSHLTDRPMIIDCYAICKGRSSTLWLFPYDDFSLIHLDPCAKTMQRYEVPEPLHGSTALCVRGKYAYFCNSYHSKEKLYSWDIGNGKLEKIGRIQGVARGLGPKETSHFISVDGDSASVHTIMNPSEYEYSAPHFAPS</sequence>
<gene>
    <name evidence="1" type="ORF">B9L19_11455</name>
</gene>
<dbReference type="SUPFAM" id="SSF63829">
    <property type="entry name" value="Calcium-dependent phosphotriesterase"/>
    <property type="match status" value="1"/>
</dbReference>
<organism evidence="1 2">
    <name type="scientific">Geobacillus thermocatenulatus</name>
    <dbReference type="NCBI Taxonomy" id="33938"/>
    <lineage>
        <taxon>Bacteria</taxon>
        <taxon>Bacillati</taxon>
        <taxon>Bacillota</taxon>
        <taxon>Bacilli</taxon>
        <taxon>Bacillales</taxon>
        <taxon>Anoxybacillaceae</taxon>
        <taxon>Geobacillus</taxon>
        <taxon>Geobacillus thermoleovorans group</taxon>
    </lineage>
</organism>
<protein>
    <submittedName>
        <fullName evidence="1">Uncharacterized protein</fullName>
    </submittedName>
</protein>
<reference evidence="1 2" key="1">
    <citation type="submission" date="2017-05" db="EMBL/GenBank/DDBJ databases">
        <title>The genome sequence of Geobacillus thermocatenulatus DSM 730.</title>
        <authorList>
            <person name="Ramaloko W.T."/>
            <person name="Koen N."/>
            <person name="Polliack S."/>
            <person name="Aliyu H."/>
            <person name="Lebre P."/>
            <person name="Mohr T."/>
            <person name="Oswald F."/>
            <person name="Zwick M."/>
            <person name="Neumann A."/>
            <person name="Syldatk C."/>
            <person name="Cowan D."/>
            <person name="De Maayer P."/>
        </authorList>
    </citation>
    <scope>NUCLEOTIDE SEQUENCE [LARGE SCALE GENOMIC DNA]</scope>
    <source>
        <strain evidence="1 2">BGSC 93A1</strain>
    </source>
</reference>
<dbReference type="EMBL" id="NEWK01000002">
    <property type="protein sequence ID" value="OXB86162.1"/>
    <property type="molecule type" value="Genomic_DNA"/>
</dbReference>
<name>A0A226Q3F8_9BACL</name>
<keyword evidence="2" id="KW-1185">Reference proteome</keyword>
<comment type="caution">
    <text evidence="1">The sequence shown here is derived from an EMBL/GenBank/DDBJ whole genome shotgun (WGS) entry which is preliminary data.</text>
</comment>
<accession>A0A226Q3F8</accession>